<evidence type="ECO:0000313" key="1">
    <source>
        <dbReference type="EMBL" id="SZF00250.1"/>
    </source>
</evidence>
<dbReference type="VEuPathDB" id="FungiDB:BLGHR1_10982"/>
<protein>
    <submittedName>
        <fullName evidence="1">Uncharacterized protein</fullName>
    </submittedName>
</protein>
<name>A0A383ULM1_BLUHO</name>
<proteinExistence type="predicted"/>
<reference evidence="1 2" key="1">
    <citation type="submission" date="2017-11" db="EMBL/GenBank/DDBJ databases">
        <authorList>
            <person name="Kracher B."/>
        </authorList>
    </citation>
    <scope>NUCLEOTIDE SEQUENCE [LARGE SCALE GENOMIC DNA]</scope>
    <source>
        <strain evidence="1 2">RACE1</strain>
    </source>
</reference>
<organism evidence="1 2">
    <name type="scientific">Blumeria hordei</name>
    <name type="common">Barley powdery mildew</name>
    <name type="synonym">Blumeria graminis f. sp. hordei</name>
    <dbReference type="NCBI Taxonomy" id="2867405"/>
    <lineage>
        <taxon>Eukaryota</taxon>
        <taxon>Fungi</taxon>
        <taxon>Dikarya</taxon>
        <taxon>Ascomycota</taxon>
        <taxon>Pezizomycotina</taxon>
        <taxon>Leotiomycetes</taxon>
        <taxon>Erysiphales</taxon>
        <taxon>Erysiphaceae</taxon>
        <taxon>Blumeria</taxon>
    </lineage>
</organism>
<dbReference type="Proteomes" id="UP000275772">
    <property type="component" value="Unassembled WGS sequence"/>
</dbReference>
<dbReference type="EMBL" id="UNSH01000008">
    <property type="protein sequence ID" value="SZF00250.1"/>
    <property type="molecule type" value="Genomic_DNA"/>
</dbReference>
<dbReference type="AlphaFoldDB" id="A0A383ULM1"/>
<accession>A0A383ULM1</accession>
<evidence type="ECO:0000313" key="2">
    <source>
        <dbReference type="Proteomes" id="UP000275772"/>
    </source>
</evidence>
<gene>
    <name evidence="1" type="ORF">BLGHR1_10982</name>
</gene>
<sequence>MENIIILILPTVFHPSSAPFGQHLCL</sequence>